<name>A0A1T4XYQ0_9BACT</name>
<evidence type="ECO:0000256" key="4">
    <source>
        <dbReference type="ARBA" id="ARBA00022679"/>
    </source>
</evidence>
<dbReference type="InterPro" id="IPR018357">
    <property type="entry name" value="Hexapep_transf_CS"/>
</dbReference>
<dbReference type="STRING" id="48467.SAMN02745166_02141"/>
<dbReference type="Gene3D" id="1.20.1180.10">
    <property type="entry name" value="Udp N-acetylglucosamine O-acyltransferase, C-terminal domain"/>
    <property type="match status" value="1"/>
</dbReference>
<gene>
    <name evidence="8" type="primary">lpxA</name>
    <name evidence="10" type="ORF">SAMN02745166_02141</name>
</gene>
<evidence type="ECO:0000256" key="2">
    <source>
        <dbReference type="ARBA" id="ARBA00022516"/>
    </source>
</evidence>
<comment type="subunit">
    <text evidence="8">Homotrimer.</text>
</comment>
<protein>
    <recommendedName>
        <fullName evidence="8">Acyl-[acyl-carrier-protein]--UDP-N-acetylglucosamine O-acyltransferase</fullName>
        <shortName evidence="8">UDP-N-acetylglucosamine acyltransferase</shortName>
        <ecNumber evidence="8">2.3.1.129</ecNumber>
    </recommendedName>
</protein>
<evidence type="ECO:0000256" key="6">
    <source>
        <dbReference type="ARBA" id="ARBA00023098"/>
    </source>
</evidence>
<dbReference type="NCBIfam" id="TIGR01852">
    <property type="entry name" value="lipid_A_lpxA"/>
    <property type="match status" value="1"/>
</dbReference>
<dbReference type="InterPro" id="IPR029098">
    <property type="entry name" value="Acetyltransf_C"/>
</dbReference>
<sequence>MPIHPTAIIAPTAKIGSDVEIGPYCIIGEDVEIGDGSWLQHHVTVMGPTKIGKNNRFYAYGSIGQRSQDLKYKAEPTYLEIGDDNTFREFCSVHRATSPGDKTLIGSHNNFLSYVHIAHDCIVGNHVIFSNNGTLAGHVVVEDHVILGGLSAVHQFCRIGTRSIIGGCSKIVQDVTPFSTSDGNPARTRGLNLVGLQRAGFAKDQIRAIRAAFRKVYRSGLNNAQAVEELRAGELTPEAAYFADFVATTKRGITPGSKAGADDGED</sequence>
<dbReference type="PROSITE" id="PS00101">
    <property type="entry name" value="HEXAPEP_TRANSFERASES"/>
    <property type="match status" value="2"/>
</dbReference>
<dbReference type="InterPro" id="IPR011004">
    <property type="entry name" value="Trimer_LpxA-like_sf"/>
</dbReference>
<keyword evidence="6 8" id="KW-0443">Lipid metabolism</keyword>
<dbReference type="UniPathway" id="UPA00359">
    <property type="reaction ID" value="UER00477"/>
</dbReference>
<comment type="pathway">
    <text evidence="8">Glycolipid biosynthesis; lipid IV(A) biosynthesis; lipid IV(A) from (3R)-3-hydroxytetradecanoyl-[acyl-carrier-protein] and UDP-N-acetyl-alpha-D-glucosamine: step 1/6.</text>
</comment>
<keyword evidence="1 8" id="KW-0963">Cytoplasm</keyword>
<dbReference type="EC" id="2.3.1.129" evidence="8"/>
<dbReference type="CDD" id="cd03351">
    <property type="entry name" value="LbH_UDP-GlcNAc_AT"/>
    <property type="match status" value="1"/>
</dbReference>
<dbReference type="Pfam" id="PF13720">
    <property type="entry name" value="Acetyltransf_11"/>
    <property type="match status" value="1"/>
</dbReference>
<evidence type="ECO:0000256" key="7">
    <source>
        <dbReference type="ARBA" id="ARBA00023315"/>
    </source>
</evidence>
<dbReference type="GO" id="GO:0008780">
    <property type="term" value="F:acyl-[acyl-carrier-protein]-UDP-N-acetylglucosamine O-acyltransferase activity"/>
    <property type="evidence" value="ECO:0007669"/>
    <property type="project" value="UniProtKB-UniRule"/>
</dbReference>
<evidence type="ECO:0000256" key="8">
    <source>
        <dbReference type="HAMAP-Rule" id="MF_00387"/>
    </source>
</evidence>
<dbReference type="GO" id="GO:0016020">
    <property type="term" value="C:membrane"/>
    <property type="evidence" value="ECO:0007669"/>
    <property type="project" value="GOC"/>
</dbReference>
<dbReference type="EMBL" id="FUYE01000006">
    <property type="protein sequence ID" value="SKA94338.1"/>
    <property type="molecule type" value="Genomic_DNA"/>
</dbReference>
<dbReference type="PANTHER" id="PTHR43480">
    <property type="entry name" value="ACYL-[ACYL-CARRIER-PROTEIN]--UDP-N-ACETYLGLUCOSAMINE O-ACYLTRANSFERASE"/>
    <property type="match status" value="1"/>
</dbReference>
<proteinExistence type="inferred from homology"/>
<keyword evidence="4 8" id="KW-0808">Transferase</keyword>
<dbReference type="GO" id="GO:0009245">
    <property type="term" value="P:lipid A biosynthetic process"/>
    <property type="evidence" value="ECO:0007669"/>
    <property type="project" value="UniProtKB-UniRule"/>
</dbReference>
<dbReference type="InterPro" id="IPR037157">
    <property type="entry name" value="Acetyltransf_C_sf"/>
</dbReference>
<evidence type="ECO:0000259" key="9">
    <source>
        <dbReference type="Pfam" id="PF13720"/>
    </source>
</evidence>
<dbReference type="InterPro" id="IPR010137">
    <property type="entry name" value="Lipid_A_LpxA"/>
</dbReference>
<dbReference type="RefSeq" id="WP_078813355.1">
    <property type="nucleotide sequence ID" value="NZ_FUYE01000006.1"/>
</dbReference>
<keyword evidence="5 8" id="KW-0677">Repeat</keyword>
<evidence type="ECO:0000313" key="10">
    <source>
        <dbReference type="EMBL" id="SKA94338.1"/>
    </source>
</evidence>
<evidence type="ECO:0000313" key="11">
    <source>
        <dbReference type="Proteomes" id="UP000190774"/>
    </source>
</evidence>
<dbReference type="HAMAP" id="MF_00387">
    <property type="entry name" value="LpxA"/>
    <property type="match status" value="1"/>
</dbReference>
<dbReference type="OrthoDB" id="9807278at2"/>
<organism evidence="10 11">
    <name type="scientific">Prosthecobacter debontii</name>
    <dbReference type="NCBI Taxonomy" id="48467"/>
    <lineage>
        <taxon>Bacteria</taxon>
        <taxon>Pseudomonadati</taxon>
        <taxon>Verrucomicrobiota</taxon>
        <taxon>Verrucomicrobiia</taxon>
        <taxon>Verrucomicrobiales</taxon>
        <taxon>Verrucomicrobiaceae</taxon>
        <taxon>Prosthecobacter</taxon>
    </lineage>
</organism>
<feature type="domain" description="UDP N-acetylglucosamine O-acyltransferase C-terminal" evidence="9">
    <location>
        <begin position="174"/>
        <end position="253"/>
    </location>
</feature>
<comment type="subcellular location">
    <subcellularLocation>
        <location evidence="8">Cytoplasm</location>
    </subcellularLocation>
</comment>
<keyword evidence="2 8" id="KW-0444">Lipid biosynthesis</keyword>
<comment type="function">
    <text evidence="8">Involved in the biosynthesis of lipid A, a phosphorylated glycolipid that anchors the lipopolysaccharide to the outer membrane of the cell.</text>
</comment>
<dbReference type="SUPFAM" id="SSF51161">
    <property type="entry name" value="Trimeric LpxA-like enzymes"/>
    <property type="match status" value="1"/>
</dbReference>
<reference evidence="11" key="1">
    <citation type="submission" date="2017-02" db="EMBL/GenBank/DDBJ databases">
        <authorList>
            <person name="Varghese N."/>
            <person name="Submissions S."/>
        </authorList>
    </citation>
    <scope>NUCLEOTIDE SEQUENCE [LARGE SCALE GENOMIC DNA]</scope>
    <source>
        <strain evidence="11">ATCC 700200</strain>
    </source>
</reference>
<dbReference type="GO" id="GO:0005737">
    <property type="term" value="C:cytoplasm"/>
    <property type="evidence" value="ECO:0007669"/>
    <property type="project" value="UniProtKB-SubCell"/>
</dbReference>
<dbReference type="PIRSF" id="PIRSF000456">
    <property type="entry name" value="UDP-GlcNAc_acltr"/>
    <property type="match status" value="1"/>
</dbReference>
<keyword evidence="11" id="KW-1185">Reference proteome</keyword>
<dbReference type="AlphaFoldDB" id="A0A1T4XYQ0"/>
<comment type="similarity">
    <text evidence="8">Belongs to the transferase hexapeptide repeat family. LpxA subfamily.</text>
</comment>
<evidence type="ECO:0000256" key="1">
    <source>
        <dbReference type="ARBA" id="ARBA00022490"/>
    </source>
</evidence>
<keyword evidence="3 8" id="KW-0441">Lipid A biosynthesis</keyword>
<dbReference type="Gene3D" id="2.160.10.10">
    <property type="entry name" value="Hexapeptide repeat proteins"/>
    <property type="match status" value="1"/>
</dbReference>
<dbReference type="Proteomes" id="UP000190774">
    <property type="component" value="Unassembled WGS sequence"/>
</dbReference>
<accession>A0A1T4XYQ0</accession>
<dbReference type="PANTHER" id="PTHR43480:SF1">
    <property type="entry name" value="ACYL-[ACYL-CARRIER-PROTEIN]--UDP-N-ACETYLGLUCOSAMINE O-ACYLTRANSFERASE, MITOCHONDRIAL-RELATED"/>
    <property type="match status" value="1"/>
</dbReference>
<comment type="catalytic activity">
    <reaction evidence="8">
        <text>a (3R)-hydroxyacyl-[ACP] + UDP-N-acetyl-alpha-D-glucosamine = a UDP-3-O-[(3R)-3-hydroxyacyl]-N-acetyl-alpha-D-glucosamine + holo-[ACP]</text>
        <dbReference type="Rhea" id="RHEA:67812"/>
        <dbReference type="Rhea" id="RHEA-COMP:9685"/>
        <dbReference type="Rhea" id="RHEA-COMP:9945"/>
        <dbReference type="ChEBI" id="CHEBI:57705"/>
        <dbReference type="ChEBI" id="CHEBI:64479"/>
        <dbReference type="ChEBI" id="CHEBI:78827"/>
        <dbReference type="ChEBI" id="CHEBI:173225"/>
        <dbReference type="EC" id="2.3.1.129"/>
    </reaction>
</comment>
<keyword evidence="7 8" id="KW-0012">Acyltransferase</keyword>
<evidence type="ECO:0000256" key="3">
    <source>
        <dbReference type="ARBA" id="ARBA00022556"/>
    </source>
</evidence>
<dbReference type="NCBIfam" id="NF003657">
    <property type="entry name" value="PRK05289.1"/>
    <property type="match status" value="1"/>
</dbReference>
<evidence type="ECO:0000256" key="5">
    <source>
        <dbReference type="ARBA" id="ARBA00022737"/>
    </source>
</evidence>